<dbReference type="InterPro" id="IPR058715">
    <property type="entry name" value="PDDEXK_nuclease-rel"/>
</dbReference>
<sequence>MTASKNRSHRANHYGTLCERKAANRYGLDLDRASWRDARRPGGDPVEIKSTMANHADGQPGNFKIYEAYHRKLRDANGWYVFVVYRPQGRGVTVLNMEMRHSSRLPLLTWHGGGAHRDTQQAKLAIDDVIG</sequence>
<dbReference type="Pfam" id="PF25941">
    <property type="entry name" value="PDDEXK_16"/>
    <property type="match status" value="1"/>
</dbReference>
<reference evidence="1 2" key="1">
    <citation type="submission" date="2020-07" db="EMBL/GenBank/DDBJ databases">
        <title>Halosimplex pelagicum sp. nov. and Halosimplex rubrum sp. nov., isolated from salted brown alga Laminaria, and emended description of the genus Halosimplex.</title>
        <authorList>
            <person name="Cui H."/>
        </authorList>
    </citation>
    <scope>NUCLEOTIDE SEQUENCE [LARGE SCALE GENOMIC DNA]</scope>
    <source>
        <strain evidence="1 2">R27</strain>
    </source>
</reference>
<evidence type="ECO:0000313" key="1">
    <source>
        <dbReference type="EMBL" id="QLH77576.1"/>
    </source>
</evidence>
<dbReference type="OrthoDB" id="189742at2157"/>
<proteinExistence type="predicted"/>
<dbReference type="RefSeq" id="WP_179911501.1">
    <property type="nucleotide sequence ID" value="NZ_CP058910.1"/>
</dbReference>
<dbReference type="KEGG" id="hrr:HZS55_09820"/>
<keyword evidence="2" id="KW-1185">Reference proteome</keyword>
<dbReference type="Proteomes" id="UP000509667">
    <property type="component" value="Chromosome"/>
</dbReference>
<evidence type="ECO:0000313" key="2">
    <source>
        <dbReference type="Proteomes" id="UP000509667"/>
    </source>
</evidence>
<evidence type="ECO:0008006" key="3">
    <source>
        <dbReference type="Google" id="ProtNLM"/>
    </source>
</evidence>
<dbReference type="GeneID" id="56078161"/>
<dbReference type="EMBL" id="CP058910">
    <property type="protein sequence ID" value="QLH77576.1"/>
    <property type="molecule type" value="Genomic_DNA"/>
</dbReference>
<name>A0A7D5TCU0_9EURY</name>
<accession>A0A7D5TCU0</accession>
<gene>
    <name evidence="1" type="ORF">HZS55_09820</name>
</gene>
<protein>
    <recommendedName>
        <fullName evidence="3">PD(D/E)XK endonuclease domain-containing protein</fullName>
    </recommendedName>
</protein>
<organism evidence="1 2">
    <name type="scientific">Halosimplex rubrum</name>
    <dbReference type="NCBI Taxonomy" id="869889"/>
    <lineage>
        <taxon>Archaea</taxon>
        <taxon>Methanobacteriati</taxon>
        <taxon>Methanobacteriota</taxon>
        <taxon>Stenosarchaea group</taxon>
        <taxon>Halobacteria</taxon>
        <taxon>Halobacteriales</taxon>
        <taxon>Haloarculaceae</taxon>
        <taxon>Halosimplex</taxon>
    </lineage>
</organism>
<dbReference type="AlphaFoldDB" id="A0A7D5TCU0"/>